<dbReference type="PANTHER" id="PTHR11839">
    <property type="entry name" value="UDP/ADP-SUGAR PYROPHOSPHATASE"/>
    <property type="match status" value="1"/>
</dbReference>
<evidence type="ECO:0000313" key="2">
    <source>
        <dbReference type="EMBL" id="CBK20476.2"/>
    </source>
</evidence>
<dbReference type="SUPFAM" id="SSF55811">
    <property type="entry name" value="Nudix"/>
    <property type="match status" value="1"/>
</dbReference>
<keyword evidence="3" id="KW-1185">Reference proteome</keyword>
<dbReference type="Proteomes" id="UP000008312">
    <property type="component" value="Unassembled WGS sequence"/>
</dbReference>
<organism evidence="2">
    <name type="scientific">Blastocystis hominis</name>
    <dbReference type="NCBI Taxonomy" id="12968"/>
    <lineage>
        <taxon>Eukaryota</taxon>
        <taxon>Sar</taxon>
        <taxon>Stramenopiles</taxon>
        <taxon>Bigyra</taxon>
        <taxon>Opalozoa</taxon>
        <taxon>Opalinata</taxon>
        <taxon>Blastocystidae</taxon>
        <taxon>Blastocystis</taxon>
    </lineage>
</organism>
<dbReference type="GeneID" id="24922249"/>
<dbReference type="InParanoid" id="D8LY21"/>
<name>D8LY21_BLAHO</name>
<dbReference type="OrthoDB" id="10249920at2759"/>
<dbReference type="AlphaFoldDB" id="D8LY21"/>
<dbReference type="GO" id="GO:0006753">
    <property type="term" value="P:nucleoside phosphate metabolic process"/>
    <property type="evidence" value="ECO:0007669"/>
    <property type="project" value="TreeGrafter"/>
</dbReference>
<dbReference type="Gene3D" id="3.90.79.10">
    <property type="entry name" value="Nucleoside Triphosphate Pyrophosphohydrolase"/>
    <property type="match status" value="2"/>
</dbReference>
<sequence>MSGITEVHQKSIAESKYIKLNNVEFMENGIKRSWDYVTSMDSVSAFVYDKINREFIIIRQFRPPLRFGASELTMQSTSIDTLGYCYELCAGLMDVENRSKEQAVVDEIREELGNVGMTGSRGYLFYVEVTPEQKKYPGGGLQSEGEQIEIVHLKEKDVDSFLMDGTKEKSAGLFVAFYWWKNLRAKCSVYSQTLC</sequence>
<accession>D8LY21</accession>
<evidence type="ECO:0000313" key="3">
    <source>
        <dbReference type="Proteomes" id="UP000008312"/>
    </source>
</evidence>
<dbReference type="InterPro" id="IPR015797">
    <property type="entry name" value="NUDIX_hydrolase-like_dom_sf"/>
</dbReference>
<dbReference type="PANTHER" id="PTHR11839:SF15">
    <property type="entry name" value="URIDINE DIPHOSPHATE GLUCOSE PYROPHOSPHATASE NUDT14"/>
    <property type="match status" value="1"/>
</dbReference>
<dbReference type="GO" id="GO:0019693">
    <property type="term" value="P:ribose phosphate metabolic process"/>
    <property type="evidence" value="ECO:0007669"/>
    <property type="project" value="TreeGrafter"/>
</dbReference>
<proteinExistence type="predicted"/>
<dbReference type="EMBL" id="FN668639">
    <property type="protein sequence ID" value="CBK20476.2"/>
    <property type="molecule type" value="Genomic_DNA"/>
</dbReference>
<evidence type="ECO:0008006" key="4">
    <source>
        <dbReference type="Google" id="ProtNLM"/>
    </source>
</evidence>
<keyword evidence="1" id="KW-0378">Hydrolase</keyword>
<dbReference type="RefSeq" id="XP_012894524.1">
    <property type="nucleotide sequence ID" value="XM_013039070.1"/>
</dbReference>
<evidence type="ECO:0000256" key="1">
    <source>
        <dbReference type="ARBA" id="ARBA00022801"/>
    </source>
</evidence>
<protein>
    <recommendedName>
        <fullName evidence="4">Nudix hydrolase domain-containing protein</fullName>
    </recommendedName>
</protein>
<gene>
    <name evidence="2" type="ORF">GSBLH_T00006124001</name>
</gene>
<dbReference type="GO" id="GO:0016787">
    <property type="term" value="F:hydrolase activity"/>
    <property type="evidence" value="ECO:0007669"/>
    <property type="project" value="UniProtKB-KW"/>
</dbReference>
<reference evidence="2" key="1">
    <citation type="submission" date="2010-02" db="EMBL/GenBank/DDBJ databases">
        <title>Sequencing and annotation of the Blastocystis hominis genome.</title>
        <authorList>
            <person name="Wincker P."/>
        </authorList>
    </citation>
    <scope>NUCLEOTIDE SEQUENCE</scope>
    <source>
        <strain evidence="2">Singapore isolate B</strain>
    </source>
</reference>